<dbReference type="NCBIfam" id="TIGR01982">
    <property type="entry name" value="UbiB"/>
    <property type="match status" value="1"/>
</dbReference>
<dbReference type="SUPFAM" id="SSF56112">
    <property type="entry name" value="Protein kinase-like (PK-like)"/>
    <property type="match status" value="1"/>
</dbReference>
<evidence type="ECO:0000256" key="9">
    <source>
        <dbReference type="ARBA" id="ARBA00022777"/>
    </source>
</evidence>
<feature type="domain" description="ABC1 atypical kinase-like" evidence="13">
    <location>
        <begin position="98"/>
        <end position="345"/>
    </location>
</feature>
<keyword evidence="5" id="KW-0808">Transferase</keyword>
<gene>
    <name evidence="14" type="primary">ubiB</name>
    <name evidence="14" type="ORF">F6X38_01685</name>
</gene>
<reference evidence="14 15" key="1">
    <citation type="submission" date="2019-09" db="EMBL/GenBank/DDBJ databases">
        <title>YIM 132180 draft genome.</title>
        <authorList>
            <person name="Zhang K."/>
        </authorList>
    </citation>
    <scope>NUCLEOTIDE SEQUENCE [LARGE SCALE GENOMIC DNA]</scope>
    <source>
        <strain evidence="14 15">YIM 132180</strain>
    </source>
</reference>
<evidence type="ECO:0000256" key="10">
    <source>
        <dbReference type="ARBA" id="ARBA00022840"/>
    </source>
</evidence>
<keyword evidence="6" id="KW-0831">Ubiquinone biosynthesis</keyword>
<evidence type="ECO:0000256" key="2">
    <source>
        <dbReference type="ARBA" id="ARBA00009670"/>
    </source>
</evidence>
<keyword evidence="15" id="KW-1185">Reference proteome</keyword>
<evidence type="ECO:0000313" key="14">
    <source>
        <dbReference type="EMBL" id="KAB0682819.1"/>
    </source>
</evidence>
<dbReference type="InterPro" id="IPR050154">
    <property type="entry name" value="UbiB_kinase"/>
</dbReference>
<organism evidence="14 15">
    <name type="scientific">Plantimonas leprariae</name>
    <dbReference type="NCBI Taxonomy" id="2615207"/>
    <lineage>
        <taxon>Bacteria</taxon>
        <taxon>Pseudomonadati</taxon>
        <taxon>Pseudomonadota</taxon>
        <taxon>Alphaproteobacteria</taxon>
        <taxon>Hyphomicrobiales</taxon>
        <taxon>Aurantimonadaceae</taxon>
        <taxon>Plantimonas</taxon>
    </lineage>
</organism>
<name>A0A7V7PT25_9HYPH</name>
<dbReference type="Pfam" id="PF03109">
    <property type="entry name" value="ABC1"/>
    <property type="match status" value="1"/>
</dbReference>
<evidence type="ECO:0000256" key="12">
    <source>
        <dbReference type="ARBA" id="ARBA00023136"/>
    </source>
</evidence>
<evidence type="ECO:0000256" key="11">
    <source>
        <dbReference type="ARBA" id="ARBA00022989"/>
    </source>
</evidence>
<keyword evidence="8" id="KW-0547">Nucleotide-binding</keyword>
<dbReference type="InterPro" id="IPR011009">
    <property type="entry name" value="Kinase-like_dom_sf"/>
</dbReference>
<keyword evidence="4" id="KW-0997">Cell inner membrane</keyword>
<evidence type="ECO:0000256" key="6">
    <source>
        <dbReference type="ARBA" id="ARBA00022688"/>
    </source>
</evidence>
<comment type="caution">
    <text evidence="14">The sequence shown here is derived from an EMBL/GenBank/DDBJ whole genome shotgun (WGS) entry which is preliminary data.</text>
</comment>
<dbReference type="GO" id="GO:0016301">
    <property type="term" value="F:kinase activity"/>
    <property type="evidence" value="ECO:0007669"/>
    <property type="project" value="UniProtKB-KW"/>
</dbReference>
<dbReference type="PANTHER" id="PTHR10566:SF113">
    <property type="entry name" value="PROTEIN ACTIVITY OF BC1 COMPLEX KINASE 7, CHLOROPLASTIC"/>
    <property type="match status" value="1"/>
</dbReference>
<dbReference type="AlphaFoldDB" id="A0A7V7PT25"/>
<keyword evidence="10" id="KW-0067">ATP-binding</keyword>
<keyword evidence="7" id="KW-0812">Transmembrane</keyword>
<comment type="pathway">
    <text evidence="1">Cofactor biosynthesis; ubiquinone biosynthesis [regulation].</text>
</comment>
<dbReference type="PANTHER" id="PTHR10566">
    <property type="entry name" value="CHAPERONE-ACTIVITY OF BC1 COMPLEX CABC1 -RELATED"/>
    <property type="match status" value="1"/>
</dbReference>
<dbReference type="EMBL" id="VZDO01000001">
    <property type="protein sequence ID" value="KAB0682819.1"/>
    <property type="molecule type" value="Genomic_DNA"/>
</dbReference>
<evidence type="ECO:0000256" key="3">
    <source>
        <dbReference type="ARBA" id="ARBA00022475"/>
    </source>
</evidence>
<accession>A0A7V7PT25</accession>
<protein>
    <submittedName>
        <fullName evidence="14">2-polyprenylphenol 6-hydroxylase</fullName>
    </submittedName>
</protein>
<evidence type="ECO:0000256" key="5">
    <source>
        <dbReference type="ARBA" id="ARBA00022679"/>
    </source>
</evidence>
<evidence type="ECO:0000256" key="7">
    <source>
        <dbReference type="ARBA" id="ARBA00022692"/>
    </source>
</evidence>
<dbReference type="CDD" id="cd13972">
    <property type="entry name" value="UbiB"/>
    <property type="match status" value="1"/>
</dbReference>
<evidence type="ECO:0000313" key="15">
    <source>
        <dbReference type="Proteomes" id="UP000432089"/>
    </source>
</evidence>
<dbReference type="RefSeq" id="WP_150967790.1">
    <property type="nucleotide sequence ID" value="NZ_VZDO01000001.1"/>
</dbReference>
<dbReference type="UniPathway" id="UPA00232"/>
<evidence type="ECO:0000256" key="1">
    <source>
        <dbReference type="ARBA" id="ARBA00005020"/>
    </source>
</evidence>
<evidence type="ECO:0000256" key="4">
    <source>
        <dbReference type="ARBA" id="ARBA00022519"/>
    </source>
</evidence>
<sequence>MAGTVRGTLALVRALFVLAREGVVSSLPVEGLGPGPALGLRLARLVSRRQPREGEGVSPENLSRALNRLGPSYVKLGQFLATRPDIVGARVATALTGLQDRVPPFPREAAIAAIELTLGRRIDDLFVEFGEIVGAASIAQVHRARVLTPEGTRDVAVKVVRPGVRAQFRRELDTFGFMARQLERFVPASRRLRPVAVVDTLAQSTRIEMDLRLEAAALSEMGENIAEDKGFRVPAVDWERTGRDVLAMEWVDGIKMNNVPALIAAGHDLEALGVAVVQNFLRHAMRDGFFHADMHQGNLFAAPDGTVVAVDLGIVGRLSEASKRFLAEILYGFIRRDYRRVAEIHFEAGYVPRGQDVASFAQALRAIGEPIHGQPAETISMAHLLTLLFEVTELFAMKARPELVLLQKTMVVVEGVARSLNPRFNMWVAAEPVVSDYILGELGPAAKLRDAGEGIQAILRLAHRLPEASVGLEILARELPELIENGVRINDDTLVELVKDTKLGIISSHIAQWLTALALLAIAAALLTGG</sequence>
<proteinExistence type="inferred from homology"/>
<comment type="similarity">
    <text evidence="2">Belongs to the protein kinase superfamily. ADCK protein kinase family.</text>
</comment>
<dbReference type="InterPro" id="IPR004147">
    <property type="entry name" value="ABC1_dom"/>
</dbReference>
<keyword evidence="3" id="KW-1003">Cell membrane</keyword>
<keyword evidence="9" id="KW-0418">Kinase</keyword>
<keyword evidence="12" id="KW-0472">Membrane</keyword>
<dbReference type="GO" id="GO:0006744">
    <property type="term" value="P:ubiquinone biosynthetic process"/>
    <property type="evidence" value="ECO:0007669"/>
    <property type="project" value="UniProtKB-UniPathway"/>
</dbReference>
<evidence type="ECO:0000256" key="8">
    <source>
        <dbReference type="ARBA" id="ARBA00022741"/>
    </source>
</evidence>
<evidence type="ECO:0000259" key="13">
    <source>
        <dbReference type="Pfam" id="PF03109"/>
    </source>
</evidence>
<dbReference type="InterPro" id="IPR045308">
    <property type="entry name" value="UbiB_bact"/>
</dbReference>
<dbReference type="InterPro" id="IPR010232">
    <property type="entry name" value="UbiB"/>
</dbReference>
<dbReference type="GO" id="GO:0005524">
    <property type="term" value="F:ATP binding"/>
    <property type="evidence" value="ECO:0007669"/>
    <property type="project" value="UniProtKB-KW"/>
</dbReference>
<dbReference type="Proteomes" id="UP000432089">
    <property type="component" value="Unassembled WGS sequence"/>
</dbReference>
<keyword evidence="11" id="KW-1133">Transmembrane helix</keyword>